<keyword evidence="3" id="KW-0548">Nucleotidyltransferase</keyword>
<keyword evidence="3" id="KW-0808">Transferase</keyword>
<dbReference type="Gene3D" id="1.25.40.10">
    <property type="entry name" value="Tetratricopeptide repeat domain"/>
    <property type="match status" value="1"/>
</dbReference>
<dbReference type="SUPFAM" id="SSF55073">
    <property type="entry name" value="Nucleotide cyclase"/>
    <property type="match status" value="1"/>
</dbReference>
<gene>
    <name evidence="3" type="ORF">ACFFLM_15375</name>
</gene>
<dbReference type="EC" id="2.7.7.65" evidence="3"/>
<dbReference type="NCBIfam" id="TIGR00254">
    <property type="entry name" value="GGDEF"/>
    <property type="match status" value="1"/>
</dbReference>
<dbReference type="Gene3D" id="3.30.70.270">
    <property type="match status" value="1"/>
</dbReference>
<dbReference type="SMART" id="SM00267">
    <property type="entry name" value="GGDEF"/>
    <property type="match status" value="1"/>
</dbReference>
<dbReference type="RefSeq" id="WP_380012002.1">
    <property type="nucleotide sequence ID" value="NZ_JBHLYR010000047.1"/>
</dbReference>
<accession>A0ABV6B0S6</accession>
<dbReference type="CDD" id="cd01949">
    <property type="entry name" value="GGDEF"/>
    <property type="match status" value="1"/>
</dbReference>
<proteinExistence type="predicted"/>
<protein>
    <submittedName>
        <fullName evidence="3">Diguanylate cyclase domain-containing protein</fullName>
        <ecNumber evidence="3">2.7.7.65</ecNumber>
    </submittedName>
</protein>
<feature type="domain" description="GGDEF" evidence="2">
    <location>
        <begin position="406"/>
        <end position="535"/>
    </location>
</feature>
<name>A0ABV6B0S6_9DEIO</name>
<dbReference type="Proteomes" id="UP001589733">
    <property type="component" value="Unassembled WGS sequence"/>
</dbReference>
<keyword evidence="4" id="KW-1185">Reference proteome</keyword>
<dbReference type="InterPro" id="IPR019734">
    <property type="entry name" value="TPR_rpt"/>
</dbReference>
<evidence type="ECO:0000256" key="1">
    <source>
        <dbReference type="SAM" id="Coils"/>
    </source>
</evidence>
<dbReference type="PANTHER" id="PTHR46663:SF2">
    <property type="entry name" value="GGDEF DOMAIN-CONTAINING PROTEIN"/>
    <property type="match status" value="1"/>
</dbReference>
<dbReference type="InterPro" id="IPR043128">
    <property type="entry name" value="Rev_trsase/Diguanyl_cyclase"/>
</dbReference>
<dbReference type="GO" id="GO:0052621">
    <property type="term" value="F:diguanylate cyclase activity"/>
    <property type="evidence" value="ECO:0007669"/>
    <property type="project" value="UniProtKB-EC"/>
</dbReference>
<dbReference type="EMBL" id="JBHLYR010000047">
    <property type="protein sequence ID" value="MFB9993348.1"/>
    <property type="molecule type" value="Genomic_DNA"/>
</dbReference>
<keyword evidence="1" id="KW-0175">Coiled coil</keyword>
<reference evidence="3 4" key="1">
    <citation type="submission" date="2024-09" db="EMBL/GenBank/DDBJ databases">
        <authorList>
            <person name="Sun Q."/>
            <person name="Mori K."/>
        </authorList>
    </citation>
    <scope>NUCLEOTIDE SEQUENCE [LARGE SCALE GENOMIC DNA]</scope>
    <source>
        <strain evidence="3 4">JCM 13503</strain>
    </source>
</reference>
<organism evidence="3 4">
    <name type="scientific">Deinococcus oregonensis</name>
    <dbReference type="NCBI Taxonomy" id="1805970"/>
    <lineage>
        <taxon>Bacteria</taxon>
        <taxon>Thermotogati</taxon>
        <taxon>Deinococcota</taxon>
        <taxon>Deinococci</taxon>
        <taxon>Deinococcales</taxon>
        <taxon>Deinococcaceae</taxon>
        <taxon>Deinococcus</taxon>
    </lineage>
</organism>
<dbReference type="Pfam" id="PF13374">
    <property type="entry name" value="TPR_10"/>
    <property type="match status" value="1"/>
</dbReference>
<dbReference type="InterPro" id="IPR052163">
    <property type="entry name" value="DGC-Regulatory_Protein"/>
</dbReference>
<dbReference type="SMART" id="SM00028">
    <property type="entry name" value="TPR"/>
    <property type="match status" value="4"/>
</dbReference>
<feature type="coiled-coil region" evidence="1">
    <location>
        <begin position="320"/>
        <end position="378"/>
    </location>
</feature>
<evidence type="ECO:0000313" key="4">
    <source>
        <dbReference type="Proteomes" id="UP001589733"/>
    </source>
</evidence>
<dbReference type="PANTHER" id="PTHR46663">
    <property type="entry name" value="DIGUANYLATE CYCLASE DGCT-RELATED"/>
    <property type="match status" value="1"/>
</dbReference>
<dbReference type="SUPFAM" id="SSF48452">
    <property type="entry name" value="TPR-like"/>
    <property type="match status" value="2"/>
</dbReference>
<dbReference type="Pfam" id="PF00990">
    <property type="entry name" value="GGDEF"/>
    <property type="match status" value="1"/>
</dbReference>
<evidence type="ECO:0000259" key="2">
    <source>
        <dbReference type="PROSITE" id="PS50887"/>
    </source>
</evidence>
<sequence length="545" mass="59490">MLDVAQQQLAENPATAFELAKHVHDGAVELQDGSGQARSLRIMASARFYQSEFLESQTLAEQALTAAQQAQDALMEVEALNSLGAISYRLGDFGAAMEWRLLHLELVTSQHNQSGLFHALNNLGNLYGELDELENAYAKHHAAARLAEELQDGALQAIATTNVGEDLTHLGRHDEAHLVNQQAVELSRSADNPIALGAALANLACSLNALGDFQGAQAAAREAVAIAERLRDRVGHSYALEVLGRALLGLHDDGALPLLEHSLRLLEGTDARGRQKDAHDALAAAYEALGDPARALPHLQASHRLERTLHSQQVDQKIKAVTARLELQRLQDEAAHERQARQALSELNQELALTVQKLELANQALEKLTEQLWQQANTDTLTGLLNRSAFIQVLEQKIRLWEGSERPFFVVFLDLDDFKSVNDRFGHDVGDRLLVTVGERIQQAVPPATTIARLSGDEFMMLLEASDEVQCVDTVLKALNQSVEILGHPIRISASAGLSAYPSSGRDVNSLMIQADHAMYQAKHLGKGQVQRAVTSVSESNTSEE</sequence>
<evidence type="ECO:0000313" key="3">
    <source>
        <dbReference type="EMBL" id="MFB9993348.1"/>
    </source>
</evidence>
<dbReference type="InterPro" id="IPR011990">
    <property type="entry name" value="TPR-like_helical_dom_sf"/>
</dbReference>
<dbReference type="InterPro" id="IPR029787">
    <property type="entry name" value="Nucleotide_cyclase"/>
</dbReference>
<dbReference type="PROSITE" id="PS50887">
    <property type="entry name" value="GGDEF"/>
    <property type="match status" value="1"/>
</dbReference>
<comment type="caution">
    <text evidence="3">The sequence shown here is derived from an EMBL/GenBank/DDBJ whole genome shotgun (WGS) entry which is preliminary data.</text>
</comment>
<dbReference type="InterPro" id="IPR000160">
    <property type="entry name" value="GGDEF_dom"/>
</dbReference>